<accession>A0A8J3Q9Z6</accession>
<evidence type="ECO:0000313" key="2">
    <source>
        <dbReference type="EMBL" id="GIH06646.1"/>
    </source>
</evidence>
<name>A0A8J3Q9Z6_9ACTN</name>
<keyword evidence="1" id="KW-0472">Membrane</keyword>
<keyword evidence="1" id="KW-0812">Transmembrane</keyword>
<keyword evidence="3" id="KW-1185">Reference proteome</keyword>
<comment type="caution">
    <text evidence="2">The sequence shown here is derived from an EMBL/GenBank/DDBJ whole genome shotgun (WGS) entry which is preliminary data.</text>
</comment>
<gene>
    <name evidence="2" type="ORF">Rhe02_47130</name>
</gene>
<keyword evidence="1" id="KW-1133">Transmembrane helix</keyword>
<dbReference type="RefSeq" id="WP_203910460.1">
    <property type="nucleotide sequence ID" value="NZ_BONY01000029.1"/>
</dbReference>
<evidence type="ECO:0000256" key="1">
    <source>
        <dbReference type="SAM" id="Phobius"/>
    </source>
</evidence>
<proteinExistence type="predicted"/>
<dbReference type="AlphaFoldDB" id="A0A8J3Q9Z6"/>
<feature type="transmembrane region" description="Helical" evidence="1">
    <location>
        <begin position="65"/>
        <end position="87"/>
    </location>
</feature>
<reference evidence="2" key="1">
    <citation type="submission" date="2021-01" db="EMBL/GenBank/DDBJ databases">
        <title>Whole genome shotgun sequence of Rhizocola hellebori NBRC 109834.</title>
        <authorList>
            <person name="Komaki H."/>
            <person name="Tamura T."/>
        </authorList>
    </citation>
    <scope>NUCLEOTIDE SEQUENCE</scope>
    <source>
        <strain evidence="2">NBRC 109834</strain>
    </source>
</reference>
<sequence length="93" mass="10172">MSEHSKSKNAYTMLLAFHQYAHHLARSATTAEHSLNPAVTILLRLAGVFLLLAICGPLARHALGSLSAGVILAFLLLVGVRIGIYFLRRHQQL</sequence>
<evidence type="ECO:0000313" key="3">
    <source>
        <dbReference type="Proteomes" id="UP000612899"/>
    </source>
</evidence>
<dbReference type="Proteomes" id="UP000612899">
    <property type="component" value="Unassembled WGS sequence"/>
</dbReference>
<dbReference type="EMBL" id="BONY01000029">
    <property type="protein sequence ID" value="GIH06646.1"/>
    <property type="molecule type" value="Genomic_DNA"/>
</dbReference>
<feature type="transmembrane region" description="Helical" evidence="1">
    <location>
        <begin position="41"/>
        <end position="59"/>
    </location>
</feature>
<protein>
    <submittedName>
        <fullName evidence="2">Uncharacterized protein</fullName>
    </submittedName>
</protein>
<organism evidence="2 3">
    <name type="scientific">Rhizocola hellebori</name>
    <dbReference type="NCBI Taxonomy" id="1392758"/>
    <lineage>
        <taxon>Bacteria</taxon>
        <taxon>Bacillati</taxon>
        <taxon>Actinomycetota</taxon>
        <taxon>Actinomycetes</taxon>
        <taxon>Micromonosporales</taxon>
        <taxon>Micromonosporaceae</taxon>
        <taxon>Rhizocola</taxon>
    </lineage>
</organism>